<dbReference type="Gene3D" id="1.10.1040.10">
    <property type="entry name" value="N-(1-d-carboxylethyl)-l-norvaline Dehydrogenase, domain 2"/>
    <property type="match status" value="1"/>
</dbReference>
<dbReference type="SUPFAM" id="SSF51735">
    <property type="entry name" value="NAD(P)-binding Rossmann-fold domains"/>
    <property type="match status" value="1"/>
</dbReference>
<dbReference type="InterPro" id="IPR013328">
    <property type="entry name" value="6PGD_dom2"/>
</dbReference>
<evidence type="ECO:0000259" key="12">
    <source>
        <dbReference type="Pfam" id="PF02558"/>
    </source>
</evidence>
<keyword evidence="6 11" id="KW-0566">Pantothenate biosynthesis</keyword>
<comment type="catalytic activity">
    <reaction evidence="10 11">
        <text>(R)-pantoate + NADP(+) = 2-dehydropantoate + NADPH + H(+)</text>
        <dbReference type="Rhea" id="RHEA:16233"/>
        <dbReference type="ChEBI" id="CHEBI:11561"/>
        <dbReference type="ChEBI" id="CHEBI:15378"/>
        <dbReference type="ChEBI" id="CHEBI:15980"/>
        <dbReference type="ChEBI" id="CHEBI:57783"/>
        <dbReference type="ChEBI" id="CHEBI:58349"/>
        <dbReference type="EC" id="1.1.1.169"/>
    </reaction>
</comment>
<evidence type="ECO:0000256" key="6">
    <source>
        <dbReference type="ARBA" id="ARBA00022655"/>
    </source>
</evidence>
<evidence type="ECO:0000256" key="2">
    <source>
        <dbReference type="ARBA" id="ARBA00004994"/>
    </source>
</evidence>
<proteinExistence type="inferred from homology"/>
<evidence type="ECO:0000256" key="10">
    <source>
        <dbReference type="ARBA" id="ARBA00048793"/>
    </source>
</evidence>
<dbReference type="Gene3D" id="3.40.50.720">
    <property type="entry name" value="NAD(P)-binding Rossmann-like Domain"/>
    <property type="match status" value="1"/>
</dbReference>
<dbReference type="EMBL" id="JAHLZF010000006">
    <property type="protein sequence ID" value="MBU6080466.1"/>
    <property type="molecule type" value="Genomic_DNA"/>
</dbReference>
<keyword evidence="7 11" id="KW-0521">NADP</keyword>
<comment type="similarity">
    <text evidence="3 11">Belongs to the ketopantoate reductase family.</text>
</comment>
<dbReference type="InterPro" id="IPR008927">
    <property type="entry name" value="6-PGluconate_DH-like_C_sf"/>
</dbReference>
<reference evidence="14 15" key="1">
    <citation type="journal article" date="2011" name="Int. J. Syst. Evol. Microbiol.">
        <title>Allobacillus halotolerans gen. nov., sp. nov. isolated from shrimp paste.</title>
        <authorList>
            <person name="Sheu S.Y."/>
            <person name="Arun A.B."/>
            <person name="Jiang S.R."/>
            <person name="Young C.C."/>
            <person name="Chen W.M."/>
        </authorList>
    </citation>
    <scope>NUCLEOTIDE SEQUENCE [LARGE SCALE GENOMIC DNA]</scope>
    <source>
        <strain evidence="14 15">LMG 24826</strain>
    </source>
</reference>
<evidence type="ECO:0000256" key="11">
    <source>
        <dbReference type="RuleBase" id="RU362068"/>
    </source>
</evidence>
<evidence type="ECO:0000313" key="15">
    <source>
        <dbReference type="Proteomes" id="UP000812672"/>
    </source>
</evidence>
<dbReference type="Proteomes" id="UP000812672">
    <property type="component" value="Unassembled WGS sequence"/>
</dbReference>
<evidence type="ECO:0000256" key="4">
    <source>
        <dbReference type="ARBA" id="ARBA00013014"/>
    </source>
</evidence>
<dbReference type="InterPro" id="IPR003710">
    <property type="entry name" value="ApbA"/>
</dbReference>
<keyword evidence="15" id="KW-1185">Reference proteome</keyword>
<organism evidence="14 15">
    <name type="scientific">Allobacillus halotolerans</name>
    <dbReference type="NCBI Taxonomy" id="570278"/>
    <lineage>
        <taxon>Bacteria</taxon>
        <taxon>Bacillati</taxon>
        <taxon>Bacillota</taxon>
        <taxon>Bacilli</taxon>
        <taxon>Bacillales</taxon>
        <taxon>Bacillaceae</taxon>
        <taxon>Allobacillus</taxon>
    </lineage>
</organism>
<evidence type="ECO:0000256" key="7">
    <source>
        <dbReference type="ARBA" id="ARBA00022857"/>
    </source>
</evidence>
<name>A0ABS6GMX8_9BACI</name>
<evidence type="ECO:0000256" key="9">
    <source>
        <dbReference type="ARBA" id="ARBA00032024"/>
    </source>
</evidence>
<evidence type="ECO:0000256" key="3">
    <source>
        <dbReference type="ARBA" id="ARBA00007870"/>
    </source>
</evidence>
<comment type="function">
    <text evidence="1 11">Catalyzes the NADPH-dependent reduction of ketopantoate into pantoic acid.</text>
</comment>
<dbReference type="InterPro" id="IPR013752">
    <property type="entry name" value="KPA_reductase"/>
</dbReference>
<dbReference type="EC" id="1.1.1.169" evidence="4 11"/>
<gene>
    <name evidence="14" type="ORF">KQ486_05505</name>
</gene>
<evidence type="ECO:0000256" key="1">
    <source>
        <dbReference type="ARBA" id="ARBA00002919"/>
    </source>
</evidence>
<comment type="pathway">
    <text evidence="2 11">Cofactor biosynthesis; (R)-pantothenate biosynthesis; (R)-pantoate from 3-methyl-2-oxobutanoate: step 2/2.</text>
</comment>
<protein>
    <recommendedName>
        <fullName evidence="5 11">2-dehydropantoate 2-reductase</fullName>
        <ecNumber evidence="4 11">1.1.1.169</ecNumber>
    </recommendedName>
    <alternativeName>
        <fullName evidence="9 11">Ketopantoate reductase</fullName>
    </alternativeName>
</protein>
<evidence type="ECO:0000259" key="13">
    <source>
        <dbReference type="Pfam" id="PF08546"/>
    </source>
</evidence>
<dbReference type="PANTHER" id="PTHR43765">
    <property type="entry name" value="2-DEHYDROPANTOATE 2-REDUCTASE-RELATED"/>
    <property type="match status" value="1"/>
</dbReference>
<evidence type="ECO:0000313" key="14">
    <source>
        <dbReference type="EMBL" id="MBU6080466.1"/>
    </source>
</evidence>
<dbReference type="Pfam" id="PF02558">
    <property type="entry name" value="ApbA"/>
    <property type="match status" value="1"/>
</dbReference>
<evidence type="ECO:0000256" key="5">
    <source>
        <dbReference type="ARBA" id="ARBA00019465"/>
    </source>
</evidence>
<dbReference type="NCBIfam" id="TIGR00745">
    <property type="entry name" value="apbA_panE"/>
    <property type="match status" value="1"/>
</dbReference>
<keyword evidence="8 11" id="KW-0560">Oxidoreductase</keyword>
<accession>A0ABS6GMX8</accession>
<comment type="caution">
    <text evidence="14">The sequence shown here is derived from an EMBL/GenBank/DDBJ whole genome shotgun (WGS) entry which is preliminary data.</text>
</comment>
<dbReference type="InterPro" id="IPR036291">
    <property type="entry name" value="NAD(P)-bd_dom_sf"/>
</dbReference>
<dbReference type="InterPro" id="IPR013332">
    <property type="entry name" value="KPR_N"/>
</dbReference>
<dbReference type="InterPro" id="IPR050838">
    <property type="entry name" value="Ketopantoate_reductase"/>
</dbReference>
<dbReference type="SUPFAM" id="SSF48179">
    <property type="entry name" value="6-phosphogluconate dehydrogenase C-terminal domain-like"/>
    <property type="match status" value="1"/>
</dbReference>
<feature type="domain" description="Ketopantoate reductase C-terminal" evidence="13">
    <location>
        <begin position="170"/>
        <end position="286"/>
    </location>
</feature>
<dbReference type="Pfam" id="PF08546">
    <property type="entry name" value="ApbA_C"/>
    <property type="match status" value="1"/>
</dbReference>
<evidence type="ECO:0000256" key="8">
    <source>
        <dbReference type="ARBA" id="ARBA00023002"/>
    </source>
</evidence>
<sequence length="291" mass="32914">MNIAVIGMGAVGMFVAHHLARIGLDVTGYVRREEQRIELEKNGIQLDGERIHIPVYSYTDLSAQHDYHIIATKKTANETLYPYFKKLNASSYLVFIQNGITNAQELRNLQAKVFIGVFDHGITRYGNDKIQQKGAGRLSLGSLGDEQEASVNKFVTQIDDPKFPVFFEKNIQSRQAEKMVINCVINPLTALFECFNGEILKNPYLKQLAKKLNEEACQALNIPTEEMWQRTLAICEKTARNKSSMLADIQSGKRTEIDYLNGYLVNHFPGNVPTHETITLLVKAKEIIHKD</sequence>
<feature type="domain" description="Ketopantoate reductase N-terminal" evidence="12">
    <location>
        <begin position="3"/>
        <end position="143"/>
    </location>
</feature>
<dbReference type="RefSeq" id="WP_186278505.1">
    <property type="nucleotide sequence ID" value="NZ_CAUPKR010000012.1"/>
</dbReference>
<dbReference type="PANTHER" id="PTHR43765:SF2">
    <property type="entry name" value="2-DEHYDROPANTOATE 2-REDUCTASE"/>
    <property type="match status" value="1"/>
</dbReference>